<accession>A0ABM7CZ95</accession>
<keyword evidence="3" id="KW-0732">Signal</keyword>
<dbReference type="SUPFAM" id="SSF53474">
    <property type="entry name" value="alpha/beta-Hydrolases"/>
    <property type="match status" value="1"/>
</dbReference>
<dbReference type="PANTHER" id="PTHR40841">
    <property type="entry name" value="SIDEROPHORE TRIACETYLFUSARININE C ESTERASE"/>
    <property type="match status" value="1"/>
</dbReference>
<dbReference type="RefSeq" id="WP_126165880.1">
    <property type="nucleotide sequence ID" value="NZ_CP020373.1"/>
</dbReference>
<dbReference type="InterPro" id="IPR000801">
    <property type="entry name" value="Esterase-like"/>
</dbReference>
<dbReference type="Proteomes" id="UP000278437">
    <property type="component" value="Chromosome"/>
</dbReference>
<dbReference type="EMBL" id="CP020373">
    <property type="protein sequence ID" value="AZQ09414.1"/>
    <property type="molecule type" value="Genomic_DNA"/>
</dbReference>
<sequence>MTSGIQPGKWQYLPRSLLLGLLLTTAAPLATFAQAETAETNNSASAAIAMPLTYGNSYQAPSRHFGEDRRFMVALPERYQASERRYPVLYVIDGDFQFRHVSAAVNNLTRMGKIPPMIVVGVATQGQADYIKSTTWASEREGDEFGGAETMMAYLKDELVPLINSRFRTSGKNAIAGYSLGGLFTLEALMADNTPFSAFLAMSPSAWYDDYGIKGRMAAYIKKHKSLPPLFLSVANEEGMGVQPLFKLIEKSVPHSGVVFKRYPDETHYSTAMPALLDALEYLAPAYYTDLDVLVPMDNYKDVLNHFEAKRSQWAGFRFEWLQSYYLAKYFFITKQQDKIGIFLDEAQKRFPESNTELCVAMAKAYLKKQQPEEAQKVLLRAQKEGEQSADWLAQMSEAKKAMGAIAEAQALHSRAMALAEAQGLESWEYWELNPRRF</sequence>
<organism evidence="4 5">
    <name type="scientific">Shewanella khirikhana</name>
    <dbReference type="NCBI Taxonomy" id="1965282"/>
    <lineage>
        <taxon>Bacteria</taxon>
        <taxon>Pseudomonadati</taxon>
        <taxon>Pseudomonadota</taxon>
        <taxon>Gammaproteobacteria</taxon>
        <taxon>Alteromonadales</taxon>
        <taxon>Shewanellaceae</taxon>
        <taxon>Shewanella</taxon>
    </lineage>
</organism>
<gene>
    <name evidence="4" type="primary">besA_1</name>
    <name evidence="4" type="ORF">STH12_00262</name>
</gene>
<evidence type="ECO:0000256" key="2">
    <source>
        <dbReference type="ARBA" id="ARBA00022801"/>
    </source>
</evidence>
<dbReference type="InterPro" id="IPR052558">
    <property type="entry name" value="Siderophore_Hydrolase_D"/>
</dbReference>
<dbReference type="PANTHER" id="PTHR40841:SF2">
    <property type="entry name" value="SIDEROPHORE-DEGRADING ESTERASE (EUROFUNG)"/>
    <property type="match status" value="1"/>
</dbReference>
<comment type="similarity">
    <text evidence="1">Belongs to the esterase D family.</text>
</comment>
<dbReference type="Pfam" id="PF00756">
    <property type="entry name" value="Esterase"/>
    <property type="match status" value="1"/>
</dbReference>
<dbReference type="InterPro" id="IPR011990">
    <property type="entry name" value="TPR-like_helical_dom_sf"/>
</dbReference>
<protein>
    <submittedName>
        <fullName evidence="4">Ferri-bacillibactin esterase BesA</fullName>
        <ecNumber evidence="4">3.1.-.-</ecNumber>
    </submittedName>
</protein>
<dbReference type="EC" id="3.1.-.-" evidence="4"/>
<name>A0ABM7CZ95_9GAMM</name>
<dbReference type="SUPFAM" id="SSF48452">
    <property type="entry name" value="TPR-like"/>
    <property type="match status" value="1"/>
</dbReference>
<dbReference type="GO" id="GO:0016787">
    <property type="term" value="F:hydrolase activity"/>
    <property type="evidence" value="ECO:0007669"/>
    <property type="project" value="UniProtKB-KW"/>
</dbReference>
<dbReference type="InterPro" id="IPR029058">
    <property type="entry name" value="AB_hydrolase_fold"/>
</dbReference>
<feature type="signal peptide" evidence="3">
    <location>
        <begin position="1"/>
        <end position="35"/>
    </location>
</feature>
<evidence type="ECO:0000256" key="3">
    <source>
        <dbReference type="SAM" id="SignalP"/>
    </source>
</evidence>
<evidence type="ECO:0000256" key="1">
    <source>
        <dbReference type="ARBA" id="ARBA00005622"/>
    </source>
</evidence>
<keyword evidence="2 4" id="KW-0378">Hydrolase</keyword>
<evidence type="ECO:0000313" key="5">
    <source>
        <dbReference type="Proteomes" id="UP000278437"/>
    </source>
</evidence>
<proteinExistence type="inferred from homology"/>
<reference evidence="5" key="1">
    <citation type="submission" date="2017-03" db="EMBL/GenBank/DDBJ databases">
        <title>Full genome sequence of a non-lethal Shewanella isolate that potentiates virulence of Vibio parahaemolyticus causing acute hepatopancreatic necrosis disease (AHPND) in shrimp.</title>
        <authorList>
            <person name="Prachumwat A."/>
            <person name="Sritunyalucksana K."/>
        </authorList>
    </citation>
    <scope>NUCLEOTIDE SEQUENCE [LARGE SCALE GENOMIC DNA]</scope>
    <source>
        <strain evidence="5">TH2012</strain>
    </source>
</reference>
<keyword evidence="5" id="KW-1185">Reference proteome</keyword>
<evidence type="ECO:0000313" key="4">
    <source>
        <dbReference type="EMBL" id="AZQ09414.1"/>
    </source>
</evidence>
<dbReference type="Gene3D" id="3.40.50.1820">
    <property type="entry name" value="alpha/beta hydrolase"/>
    <property type="match status" value="1"/>
</dbReference>
<feature type="chain" id="PRO_5047513270" evidence="3">
    <location>
        <begin position="36"/>
        <end position="438"/>
    </location>
</feature>